<name>A0ABR5HLW1_9BURK</name>
<evidence type="ECO:0000313" key="3">
    <source>
        <dbReference type="Proteomes" id="UP000242951"/>
    </source>
</evidence>
<dbReference type="PANTHER" id="PTHR45947">
    <property type="entry name" value="SULFOQUINOVOSYL TRANSFERASE SQD2"/>
    <property type="match status" value="1"/>
</dbReference>
<protein>
    <submittedName>
        <fullName evidence="2">Glycosyltransferase</fullName>
    </submittedName>
</protein>
<dbReference type="CDD" id="cd03794">
    <property type="entry name" value="GT4_WbuB-like"/>
    <property type="match status" value="1"/>
</dbReference>
<gene>
    <name evidence="2" type="ORF">BPMI_04785c</name>
</gene>
<sequence length="417" mass="46697">MRLLVVTQYFWPENFRINDLVAELVRRGHEVTILTGRPNYPQGKVFPQYIENLAAFSRFEGQEVIRVPMVPRGTGGIRLMLNYFTFAVNATVLGLWKLRGRQFDAVFAYEPSPITVGLPAAALRAVKRAPMAFWVLDLWPETLEAIGVVRSPALLRMVGKLVTFIYRRCDLILAQSKSFIPQIRRYAGSDGRIEYFPSWAESLFDASDVASAAEVAEQPDSFNVMFAGNIGDAQDFPAILAAAERLKEHRHIRWLIVGDGRMFGWVTEEIERRSLQDTVVLLGRYPVERMPSFFRHAHALLVSLKDEPIFAMTIPGKLQSYLVAGIPIVAMLNGEGAEIVQSVGAGLTCASGDHEALVARVLELSRMTDAERAQMGRDAQALSMREFDRDTLIGRLENWLKTMSYGKCPPCGSQEAK</sequence>
<dbReference type="Proteomes" id="UP000242951">
    <property type="component" value="Unassembled WGS sequence"/>
</dbReference>
<reference evidence="2 3" key="1">
    <citation type="submission" date="2015-06" db="EMBL/GenBank/DDBJ databases">
        <title>Comparative genomics of Burkholderia leaf nodule symbionts.</title>
        <authorList>
            <person name="Carlier A."/>
            <person name="Eberl L."/>
            <person name="Pinto-Carbo M."/>
        </authorList>
    </citation>
    <scope>NUCLEOTIDE SEQUENCE [LARGE SCALE GENOMIC DNA]</scope>
    <source>
        <strain evidence="2 3">UZHbot3</strain>
    </source>
</reference>
<feature type="domain" description="Glycosyltransferase subfamily 4-like N-terminal" evidence="1">
    <location>
        <begin position="16"/>
        <end position="199"/>
    </location>
</feature>
<dbReference type="Gene3D" id="3.40.50.2000">
    <property type="entry name" value="Glycogen Phosphorylase B"/>
    <property type="match status" value="2"/>
</dbReference>
<dbReference type="SUPFAM" id="SSF53756">
    <property type="entry name" value="UDP-Glycosyltransferase/glycogen phosphorylase"/>
    <property type="match status" value="1"/>
</dbReference>
<accession>A0ABR5HLW1</accession>
<comment type="caution">
    <text evidence="2">The sequence shown here is derived from an EMBL/GenBank/DDBJ whole genome shotgun (WGS) entry which is preliminary data.</text>
</comment>
<dbReference type="InterPro" id="IPR050194">
    <property type="entry name" value="Glycosyltransferase_grp1"/>
</dbReference>
<organism evidence="2 3">
    <name type="scientific">Candidatus Burkholderia pumila</name>
    <dbReference type="NCBI Taxonomy" id="1090375"/>
    <lineage>
        <taxon>Bacteria</taxon>
        <taxon>Pseudomonadati</taxon>
        <taxon>Pseudomonadota</taxon>
        <taxon>Betaproteobacteria</taxon>
        <taxon>Burkholderiales</taxon>
        <taxon>Burkholderiaceae</taxon>
        <taxon>Burkholderia</taxon>
    </lineage>
</organism>
<proteinExistence type="predicted"/>
<dbReference type="InterPro" id="IPR028098">
    <property type="entry name" value="Glyco_trans_4-like_N"/>
</dbReference>
<dbReference type="Pfam" id="PF13692">
    <property type="entry name" value="Glyco_trans_1_4"/>
    <property type="match status" value="1"/>
</dbReference>
<dbReference type="EMBL" id="LELG01000099">
    <property type="protein sequence ID" value="KMQ80371.1"/>
    <property type="molecule type" value="Genomic_DNA"/>
</dbReference>
<evidence type="ECO:0000313" key="2">
    <source>
        <dbReference type="EMBL" id="KMQ80371.1"/>
    </source>
</evidence>
<evidence type="ECO:0000259" key="1">
    <source>
        <dbReference type="Pfam" id="PF13579"/>
    </source>
</evidence>
<keyword evidence="3" id="KW-1185">Reference proteome</keyword>
<dbReference type="PANTHER" id="PTHR45947:SF3">
    <property type="entry name" value="SULFOQUINOVOSYL TRANSFERASE SQD2"/>
    <property type="match status" value="1"/>
</dbReference>
<dbReference type="Pfam" id="PF13579">
    <property type="entry name" value="Glyco_trans_4_4"/>
    <property type="match status" value="1"/>
</dbReference>